<comment type="similarity">
    <text evidence="2 9">Belongs to the cytochrome P450 family.</text>
</comment>
<keyword evidence="4 8" id="KW-0479">Metal-binding</keyword>
<dbReference type="GO" id="GO:0016705">
    <property type="term" value="F:oxidoreductase activity, acting on paired donors, with incorporation or reduction of molecular oxygen"/>
    <property type="evidence" value="ECO:0007669"/>
    <property type="project" value="InterPro"/>
</dbReference>
<dbReference type="Proteomes" id="UP000324832">
    <property type="component" value="Unassembled WGS sequence"/>
</dbReference>
<dbReference type="CDD" id="cd20628">
    <property type="entry name" value="CYP4"/>
    <property type="match status" value="1"/>
</dbReference>
<dbReference type="InterPro" id="IPR017972">
    <property type="entry name" value="Cyt_P450_CS"/>
</dbReference>
<dbReference type="GO" id="GO:0020037">
    <property type="term" value="F:heme binding"/>
    <property type="evidence" value="ECO:0007669"/>
    <property type="project" value="InterPro"/>
</dbReference>
<dbReference type="InterPro" id="IPR036396">
    <property type="entry name" value="Cyt_P450_sf"/>
</dbReference>
<dbReference type="EMBL" id="FZQP02004289">
    <property type="protein sequence ID" value="VVC99709.1"/>
    <property type="molecule type" value="Genomic_DNA"/>
</dbReference>
<dbReference type="InterPro" id="IPR002401">
    <property type="entry name" value="Cyt_P450_E_grp-I"/>
</dbReference>
<sequence>MMIAILLSTVFAILSFISWIYLKKDCSTYNISGPTPLPLVGNGHLFLTRATGFLPLLHRLLKTYGDAVRFHFFHQPYVLLCNPKHIEPLMTDPDLTTKGVSYEYLVPWLGDGLLTATGAKWRLHRKFLTPAFHFNILQNFLPVFVKNQKILEDKLQWKHSDGKEFDLFPVIALTALDNVTEAVMGISYNSQQDASSKYVKSIETLAKLVALKMRNPIVAHDAIFNLTHYKKAHDEAINVLHSHTKEVINMRRKELEQQNITSLAGSSETGIKNKHAFLDLLLLSEINGTRIEDEHIREEVDTFMFAGHDTTTAGVVYALFCLSKEQSIQEKIFEEQIAILTDLSKDPSYNDLQQMKYLEMVIKESLRLFPPVPVIGRLTTKDADLGGLKIRKGTALMVDIIHMQRSPDLYDDPLSFRPERFDSSASKTSNNAFSWLAFSAGQRNCIGQRFAMMELKVILSGIVKKFKVLPVDMEPQLCAELILRSENGVKIKLLPRN</sequence>
<feature type="binding site" description="axial binding residue" evidence="8">
    <location>
        <position position="445"/>
    </location>
    <ligand>
        <name>heme</name>
        <dbReference type="ChEBI" id="CHEBI:30413"/>
    </ligand>
    <ligandPart>
        <name>Fe</name>
        <dbReference type="ChEBI" id="CHEBI:18248"/>
    </ligandPart>
</feature>
<evidence type="ECO:0000256" key="2">
    <source>
        <dbReference type="ARBA" id="ARBA00010617"/>
    </source>
</evidence>
<dbReference type="GO" id="GO:0004497">
    <property type="term" value="F:monooxygenase activity"/>
    <property type="evidence" value="ECO:0007669"/>
    <property type="project" value="UniProtKB-KW"/>
</dbReference>
<evidence type="ECO:0000256" key="3">
    <source>
        <dbReference type="ARBA" id="ARBA00022617"/>
    </source>
</evidence>
<organism evidence="10 11">
    <name type="scientific">Leptidea sinapis</name>
    <dbReference type="NCBI Taxonomy" id="189913"/>
    <lineage>
        <taxon>Eukaryota</taxon>
        <taxon>Metazoa</taxon>
        <taxon>Ecdysozoa</taxon>
        <taxon>Arthropoda</taxon>
        <taxon>Hexapoda</taxon>
        <taxon>Insecta</taxon>
        <taxon>Pterygota</taxon>
        <taxon>Neoptera</taxon>
        <taxon>Endopterygota</taxon>
        <taxon>Lepidoptera</taxon>
        <taxon>Glossata</taxon>
        <taxon>Ditrysia</taxon>
        <taxon>Papilionoidea</taxon>
        <taxon>Pieridae</taxon>
        <taxon>Dismorphiinae</taxon>
        <taxon>Leptidea</taxon>
    </lineage>
</organism>
<protein>
    <recommendedName>
        <fullName evidence="12">Cytochrome P450</fullName>
    </recommendedName>
</protein>
<dbReference type="PANTHER" id="PTHR24291">
    <property type="entry name" value="CYTOCHROME P450 FAMILY 4"/>
    <property type="match status" value="1"/>
</dbReference>
<proteinExistence type="inferred from homology"/>
<evidence type="ECO:0000256" key="5">
    <source>
        <dbReference type="ARBA" id="ARBA00023002"/>
    </source>
</evidence>
<keyword evidence="11" id="KW-1185">Reference proteome</keyword>
<evidence type="ECO:0000256" key="7">
    <source>
        <dbReference type="ARBA" id="ARBA00023033"/>
    </source>
</evidence>
<reference evidence="10 11" key="1">
    <citation type="submission" date="2017-07" db="EMBL/GenBank/DDBJ databases">
        <authorList>
            <person name="Talla V."/>
            <person name="Backstrom N."/>
        </authorList>
    </citation>
    <scope>NUCLEOTIDE SEQUENCE [LARGE SCALE GENOMIC DNA]</scope>
</reference>
<dbReference type="AlphaFoldDB" id="A0A5E4QN77"/>
<keyword evidence="6 8" id="KW-0408">Iron</keyword>
<comment type="cofactor">
    <cofactor evidence="1 8">
        <name>heme</name>
        <dbReference type="ChEBI" id="CHEBI:30413"/>
    </cofactor>
</comment>
<dbReference type="PRINTS" id="PR00385">
    <property type="entry name" value="P450"/>
</dbReference>
<keyword evidence="3 8" id="KW-0349">Heme</keyword>
<evidence type="ECO:0000256" key="8">
    <source>
        <dbReference type="PIRSR" id="PIRSR602401-1"/>
    </source>
</evidence>
<dbReference type="PROSITE" id="PS00086">
    <property type="entry name" value="CYTOCHROME_P450"/>
    <property type="match status" value="1"/>
</dbReference>
<dbReference type="Pfam" id="PF00067">
    <property type="entry name" value="p450"/>
    <property type="match status" value="1"/>
</dbReference>
<dbReference type="InterPro" id="IPR050196">
    <property type="entry name" value="Cytochrome_P450_Monoox"/>
</dbReference>
<keyword evidence="7 9" id="KW-0503">Monooxygenase</keyword>
<dbReference type="GO" id="GO:0005506">
    <property type="term" value="F:iron ion binding"/>
    <property type="evidence" value="ECO:0007669"/>
    <property type="project" value="InterPro"/>
</dbReference>
<dbReference type="InterPro" id="IPR001128">
    <property type="entry name" value="Cyt_P450"/>
</dbReference>
<gene>
    <name evidence="10" type="ORF">LSINAPIS_LOCUS10530</name>
</gene>
<evidence type="ECO:0000256" key="9">
    <source>
        <dbReference type="RuleBase" id="RU000461"/>
    </source>
</evidence>
<evidence type="ECO:0000256" key="6">
    <source>
        <dbReference type="ARBA" id="ARBA00023004"/>
    </source>
</evidence>
<name>A0A5E4QN77_9NEOP</name>
<dbReference type="Gene3D" id="1.10.630.10">
    <property type="entry name" value="Cytochrome P450"/>
    <property type="match status" value="1"/>
</dbReference>
<dbReference type="PRINTS" id="PR00463">
    <property type="entry name" value="EP450I"/>
</dbReference>
<evidence type="ECO:0000256" key="4">
    <source>
        <dbReference type="ARBA" id="ARBA00022723"/>
    </source>
</evidence>
<evidence type="ECO:0000313" key="10">
    <source>
        <dbReference type="EMBL" id="VVC99709.1"/>
    </source>
</evidence>
<accession>A0A5E4QN77</accession>
<keyword evidence="5 9" id="KW-0560">Oxidoreductase</keyword>
<evidence type="ECO:0000313" key="11">
    <source>
        <dbReference type="Proteomes" id="UP000324832"/>
    </source>
</evidence>
<dbReference type="SUPFAM" id="SSF48264">
    <property type="entry name" value="Cytochrome P450"/>
    <property type="match status" value="1"/>
</dbReference>
<evidence type="ECO:0008006" key="12">
    <source>
        <dbReference type="Google" id="ProtNLM"/>
    </source>
</evidence>
<dbReference type="PANTHER" id="PTHR24291:SF187">
    <property type="entry name" value="CYTOCHROME P450 4AE1-RELATED"/>
    <property type="match status" value="1"/>
</dbReference>
<evidence type="ECO:0000256" key="1">
    <source>
        <dbReference type="ARBA" id="ARBA00001971"/>
    </source>
</evidence>